<feature type="chain" id="PRO_5047216937" evidence="7">
    <location>
        <begin position="19"/>
        <end position="546"/>
    </location>
</feature>
<evidence type="ECO:0000313" key="9">
    <source>
        <dbReference type="Proteomes" id="UP001161691"/>
    </source>
</evidence>
<dbReference type="Gene3D" id="3.40.190.10">
    <property type="entry name" value="Periplasmic binding protein-like II"/>
    <property type="match status" value="2"/>
</dbReference>
<evidence type="ECO:0000256" key="5">
    <source>
        <dbReference type="ARBA" id="ARBA00023288"/>
    </source>
</evidence>
<keyword evidence="1" id="KW-1003">Cell membrane</keyword>
<dbReference type="SUPFAM" id="SSF53850">
    <property type="entry name" value="Periplasmic binding protein-like II"/>
    <property type="match status" value="1"/>
</dbReference>
<protein>
    <submittedName>
        <fullName evidence="8">Extracellular solute-binding protein</fullName>
    </submittedName>
</protein>
<sequence length="546" mass="60406">MKKSLLVVLSGATLLATACSNNGKETNGAASSQPATGASTASASATASEAAKPEKISLRFMVPVGTEFANATLPSADKDFVKQAIEEKFNVDLKLDYMVGGEDYKSKMNVQLAGGDIPDVFIADGAASQKYATDGLLADLTPYLNKEKMPNYYSWVKQEELDSYQLVGGGFNRGILPFMRNQYPAWYVRKDWLDKLKLEMPKSYDEMLEVMRKFTNEDPDGNGKKDTYGFSTSGNGTSVPLEFPQWLANGFVADFQIANDAFVDNRTDLGVQKVIQGIIDMTNEGIVDPDWFLSKYPGHLDKAAQNKIGIIFSGEKNAALEGDANSLQSRTKAIDPNADWQPFNPFPDLPAIWKNGVPETSVMVGKAVAEKNPEKVARAFEVLNWLAGEEGFLLTHYGQEGKHYTKEGNKITLIPEAYNADIANAGNWLGIYRFFTPEEPAVLGLEVSDPRISPRDQAILKTVASYPKHDALPPVSLLPPEGTNIGDFRKEMHRLHVKMIFEDKSAAKWPKYREELMTKYTGRTIFQGYTDQINAVLKDKKLNAFK</sequence>
<evidence type="ECO:0000256" key="3">
    <source>
        <dbReference type="ARBA" id="ARBA00023136"/>
    </source>
</evidence>
<keyword evidence="5" id="KW-0449">Lipoprotein</keyword>
<keyword evidence="4" id="KW-0564">Palmitate</keyword>
<proteinExistence type="predicted"/>
<reference evidence="8" key="1">
    <citation type="submission" date="2023-04" db="EMBL/GenBank/DDBJ databases">
        <title>Comparative genomic analysis of Cohnella hashimotonis sp. nov., isolated from the International Space Station.</title>
        <authorList>
            <person name="Venkateswaran K."/>
            <person name="Simpson A."/>
        </authorList>
    </citation>
    <scope>NUCLEOTIDE SEQUENCE</scope>
    <source>
        <strain evidence="8">F6_2S_P_1</strain>
    </source>
</reference>
<dbReference type="EMBL" id="JAGRPV010000001">
    <property type="protein sequence ID" value="MDI4645765.1"/>
    <property type="molecule type" value="Genomic_DNA"/>
</dbReference>
<evidence type="ECO:0000256" key="6">
    <source>
        <dbReference type="SAM" id="MobiDB-lite"/>
    </source>
</evidence>
<evidence type="ECO:0000313" key="8">
    <source>
        <dbReference type="EMBL" id="MDI4645765.1"/>
    </source>
</evidence>
<evidence type="ECO:0000256" key="2">
    <source>
        <dbReference type="ARBA" id="ARBA00022729"/>
    </source>
</evidence>
<feature type="region of interest" description="Disordered" evidence="6">
    <location>
        <begin position="24"/>
        <end position="46"/>
    </location>
</feature>
<organism evidence="8 9">
    <name type="scientific">Cohnella hashimotonis</name>
    <dbReference type="NCBI Taxonomy" id="2826895"/>
    <lineage>
        <taxon>Bacteria</taxon>
        <taxon>Bacillati</taxon>
        <taxon>Bacillota</taxon>
        <taxon>Bacilli</taxon>
        <taxon>Bacillales</taxon>
        <taxon>Paenibacillaceae</taxon>
        <taxon>Cohnella</taxon>
    </lineage>
</organism>
<dbReference type="InterPro" id="IPR006059">
    <property type="entry name" value="SBP"/>
</dbReference>
<evidence type="ECO:0000256" key="4">
    <source>
        <dbReference type="ARBA" id="ARBA00023139"/>
    </source>
</evidence>
<name>A0ABT6TG06_9BACL</name>
<evidence type="ECO:0000256" key="1">
    <source>
        <dbReference type="ARBA" id="ARBA00022475"/>
    </source>
</evidence>
<dbReference type="Pfam" id="PF13416">
    <property type="entry name" value="SBP_bac_8"/>
    <property type="match status" value="1"/>
</dbReference>
<feature type="signal peptide" evidence="7">
    <location>
        <begin position="1"/>
        <end position="18"/>
    </location>
</feature>
<dbReference type="Proteomes" id="UP001161691">
    <property type="component" value="Unassembled WGS sequence"/>
</dbReference>
<evidence type="ECO:0000256" key="7">
    <source>
        <dbReference type="SAM" id="SignalP"/>
    </source>
</evidence>
<keyword evidence="3" id="KW-0472">Membrane</keyword>
<feature type="compositionally biased region" description="Low complexity" evidence="6">
    <location>
        <begin position="29"/>
        <end position="46"/>
    </location>
</feature>
<gene>
    <name evidence="8" type="ORF">KB449_12360</name>
</gene>
<dbReference type="PANTHER" id="PTHR43649">
    <property type="entry name" value="ARABINOSE-BINDING PROTEIN-RELATED"/>
    <property type="match status" value="1"/>
</dbReference>
<accession>A0ABT6TG06</accession>
<dbReference type="InterPro" id="IPR050490">
    <property type="entry name" value="Bact_solute-bd_prot1"/>
</dbReference>
<keyword evidence="9" id="KW-1185">Reference proteome</keyword>
<dbReference type="RefSeq" id="WP_282908667.1">
    <property type="nucleotide sequence ID" value="NZ_JAGRPV010000001.1"/>
</dbReference>
<dbReference type="PROSITE" id="PS51257">
    <property type="entry name" value="PROKAR_LIPOPROTEIN"/>
    <property type="match status" value="1"/>
</dbReference>
<dbReference type="PANTHER" id="PTHR43649:SF33">
    <property type="entry name" value="POLYGALACTURONAN_RHAMNOGALACTURONAN-BINDING PROTEIN YTCQ"/>
    <property type="match status" value="1"/>
</dbReference>
<keyword evidence="2 7" id="KW-0732">Signal</keyword>
<comment type="caution">
    <text evidence="8">The sequence shown here is derived from an EMBL/GenBank/DDBJ whole genome shotgun (WGS) entry which is preliminary data.</text>
</comment>